<accession>A0A5D2FZ11</accession>
<dbReference type="Proteomes" id="UP000323506">
    <property type="component" value="Chromosome A07"/>
</dbReference>
<dbReference type="EMBL" id="CM017694">
    <property type="protein sequence ID" value="TYH11237.1"/>
    <property type="molecule type" value="Genomic_DNA"/>
</dbReference>
<evidence type="ECO:0000313" key="1">
    <source>
        <dbReference type="EMBL" id="TYH11237.1"/>
    </source>
</evidence>
<proteinExistence type="predicted"/>
<organism evidence="1 2">
    <name type="scientific">Gossypium darwinii</name>
    <name type="common">Darwin's cotton</name>
    <name type="synonym">Gossypium barbadense var. darwinii</name>
    <dbReference type="NCBI Taxonomy" id="34276"/>
    <lineage>
        <taxon>Eukaryota</taxon>
        <taxon>Viridiplantae</taxon>
        <taxon>Streptophyta</taxon>
        <taxon>Embryophyta</taxon>
        <taxon>Tracheophyta</taxon>
        <taxon>Spermatophyta</taxon>
        <taxon>Magnoliopsida</taxon>
        <taxon>eudicotyledons</taxon>
        <taxon>Gunneridae</taxon>
        <taxon>Pentapetalae</taxon>
        <taxon>rosids</taxon>
        <taxon>malvids</taxon>
        <taxon>Malvales</taxon>
        <taxon>Malvaceae</taxon>
        <taxon>Malvoideae</taxon>
        <taxon>Gossypium</taxon>
    </lineage>
</organism>
<gene>
    <name evidence="1" type="ORF">ES288_A07G242300v1</name>
</gene>
<reference evidence="1 2" key="1">
    <citation type="submission" date="2019-06" db="EMBL/GenBank/DDBJ databases">
        <title>WGS assembly of Gossypium darwinii.</title>
        <authorList>
            <person name="Chen Z.J."/>
            <person name="Sreedasyam A."/>
            <person name="Ando A."/>
            <person name="Song Q."/>
            <person name="De L."/>
            <person name="Hulse-Kemp A."/>
            <person name="Ding M."/>
            <person name="Ye W."/>
            <person name="Kirkbride R."/>
            <person name="Jenkins J."/>
            <person name="Plott C."/>
            <person name="Lovell J."/>
            <person name="Lin Y.-M."/>
            <person name="Vaughn R."/>
            <person name="Liu B."/>
            <person name="Li W."/>
            <person name="Simpson S."/>
            <person name="Scheffler B."/>
            <person name="Saski C."/>
            <person name="Grover C."/>
            <person name="Hu G."/>
            <person name="Conover J."/>
            <person name="Carlson J."/>
            <person name="Shu S."/>
            <person name="Boston L."/>
            <person name="Williams M."/>
            <person name="Peterson D."/>
            <person name="Mcgee K."/>
            <person name="Jones D."/>
            <person name="Wendel J."/>
            <person name="Stelly D."/>
            <person name="Grimwood J."/>
            <person name="Schmutz J."/>
        </authorList>
    </citation>
    <scope>NUCLEOTIDE SEQUENCE [LARGE SCALE GENOMIC DNA]</scope>
    <source>
        <strain evidence="1">1808015.09</strain>
    </source>
</reference>
<protein>
    <submittedName>
        <fullName evidence="1">Uncharacterized protein</fullName>
    </submittedName>
</protein>
<name>A0A5D2FZ11_GOSDA</name>
<dbReference type="AlphaFoldDB" id="A0A5D2FZ11"/>
<sequence length="51" mass="5640">MAVQVHKKVRMKAGVRWRYGVDVAKRRGARGTLGFSIFLKISGLGLRVVLG</sequence>
<evidence type="ECO:0000313" key="2">
    <source>
        <dbReference type="Proteomes" id="UP000323506"/>
    </source>
</evidence>
<keyword evidence="2" id="KW-1185">Reference proteome</keyword>